<dbReference type="Pfam" id="PF11008">
    <property type="entry name" value="DUF2846"/>
    <property type="match status" value="1"/>
</dbReference>
<evidence type="ECO:0000313" key="2">
    <source>
        <dbReference type="EMBL" id="SER10534.1"/>
    </source>
</evidence>
<dbReference type="PROSITE" id="PS51257">
    <property type="entry name" value="PROKAR_LIPOPROTEIN"/>
    <property type="match status" value="1"/>
</dbReference>
<dbReference type="OrthoDB" id="7375569at2"/>
<accession>A0A1H9LGL0</accession>
<dbReference type="EMBL" id="FOGB01000017">
    <property type="protein sequence ID" value="SER10534.1"/>
    <property type="molecule type" value="Genomic_DNA"/>
</dbReference>
<sequence length="153" mass="16434">MNKLLIATAVATSLLAGCASVPMESKEKADVAKQFNPPSNKENAGLYIYRAGVFGAALKKDVWVDGKCIGETAPDMFFYEEVGGGEEHKVSTESEFSPNDLLVKTEGGKNYFVRQYIKLGAFVGGAGLELVDEEKGKNEVAQLEMAKKGSCSK</sequence>
<dbReference type="InterPro" id="IPR022548">
    <property type="entry name" value="DUF2846"/>
</dbReference>
<reference evidence="3" key="1">
    <citation type="submission" date="2016-10" db="EMBL/GenBank/DDBJ databases">
        <authorList>
            <person name="Varghese N."/>
            <person name="Submissions S."/>
        </authorList>
    </citation>
    <scope>NUCLEOTIDE SEQUENCE [LARGE SCALE GENOMIC DNA]</scope>
    <source>
        <strain evidence="3">DSM 18887</strain>
    </source>
</reference>
<organism evidence="2 3">
    <name type="scientific">Amphritea atlantica</name>
    <dbReference type="NCBI Taxonomy" id="355243"/>
    <lineage>
        <taxon>Bacteria</taxon>
        <taxon>Pseudomonadati</taxon>
        <taxon>Pseudomonadota</taxon>
        <taxon>Gammaproteobacteria</taxon>
        <taxon>Oceanospirillales</taxon>
        <taxon>Oceanospirillaceae</taxon>
        <taxon>Amphritea</taxon>
    </lineage>
</organism>
<protein>
    <recommendedName>
        <fullName evidence="1">DUF2846 domain-containing protein</fullName>
    </recommendedName>
</protein>
<evidence type="ECO:0000259" key="1">
    <source>
        <dbReference type="Pfam" id="PF11008"/>
    </source>
</evidence>
<dbReference type="AlphaFoldDB" id="A0A1H9LGL0"/>
<dbReference type="PIRSF" id="PIRSF012335">
    <property type="entry name" value="UCP012335"/>
    <property type="match status" value="1"/>
</dbReference>
<dbReference type="Proteomes" id="UP000198749">
    <property type="component" value="Unassembled WGS sequence"/>
</dbReference>
<name>A0A1H9LGL0_9GAMM</name>
<evidence type="ECO:0000313" key="3">
    <source>
        <dbReference type="Proteomes" id="UP000198749"/>
    </source>
</evidence>
<gene>
    <name evidence="2" type="ORF">SAMN03080615_03939</name>
</gene>
<feature type="domain" description="DUF2846" evidence="1">
    <location>
        <begin position="41"/>
        <end position="126"/>
    </location>
</feature>
<proteinExistence type="predicted"/>
<keyword evidence="3" id="KW-1185">Reference proteome</keyword>
<dbReference type="InterPro" id="IPR016596">
    <property type="entry name" value="UCP012335"/>
</dbReference>
<dbReference type="RefSeq" id="WP_091361648.1">
    <property type="nucleotide sequence ID" value="NZ_AP025284.1"/>
</dbReference>
<dbReference type="STRING" id="355243.SAMN03080615_03939"/>